<dbReference type="EMBL" id="GBRH01261589">
    <property type="protein sequence ID" value="JAD36306.1"/>
    <property type="molecule type" value="Transcribed_RNA"/>
</dbReference>
<organism evidence="2">
    <name type="scientific">Arundo donax</name>
    <name type="common">Giant reed</name>
    <name type="synonym">Donax arundinaceus</name>
    <dbReference type="NCBI Taxonomy" id="35708"/>
    <lineage>
        <taxon>Eukaryota</taxon>
        <taxon>Viridiplantae</taxon>
        <taxon>Streptophyta</taxon>
        <taxon>Embryophyta</taxon>
        <taxon>Tracheophyta</taxon>
        <taxon>Spermatophyta</taxon>
        <taxon>Magnoliopsida</taxon>
        <taxon>Liliopsida</taxon>
        <taxon>Poales</taxon>
        <taxon>Poaceae</taxon>
        <taxon>PACMAD clade</taxon>
        <taxon>Arundinoideae</taxon>
        <taxon>Arundineae</taxon>
        <taxon>Arundo</taxon>
    </lineage>
</organism>
<evidence type="ECO:0000313" key="2">
    <source>
        <dbReference type="EMBL" id="JAD36306.1"/>
    </source>
</evidence>
<protein>
    <submittedName>
        <fullName evidence="2">Uncharacterized protein</fullName>
    </submittedName>
</protein>
<feature type="compositionally biased region" description="Low complexity" evidence="1">
    <location>
        <begin position="1"/>
        <end position="13"/>
    </location>
</feature>
<evidence type="ECO:0000256" key="1">
    <source>
        <dbReference type="SAM" id="MobiDB-lite"/>
    </source>
</evidence>
<name>A0A0A8ZBV8_ARUDO</name>
<proteinExistence type="predicted"/>
<sequence>MVSGSSTTLSRSLGARRARKERGSGCLVDPHTTHLTLRCFGVVSTQMAKDRLPVGRSSPNVGGNQIVHTGIATTWMNYRSMKRVINDTNC</sequence>
<feature type="region of interest" description="Disordered" evidence="1">
    <location>
        <begin position="1"/>
        <end position="26"/>
    </location>
</feature>
<reference evidence="2" key="1">
    <citation type="submission" date="2014-09" db="EMBL/GenBank/DDBJ databases">
        <authorList>
            <person name="Magalhaes I.L.F."/>
            <person name="Oliveira U."/>
            <person name="Santos F.R."/>
            <person name="Vidigal T.H.D.A."/>
            <person name="Brescovit A.D."/>
            <person name="Santos A.J."/>
        </authorList>
    </citation>
    <scope>NUCLEOTIDE SEQUENCE</scope>
    <source>
        <tissue evidence="2">Shoot tissue taken approximately 20 cm above the soil surface</tissue>
    </source>
</reference>
<dbReference type="AlphaFoldDB" id="A0A0A8ZBV8"/>
<reference evidence="2" key="2">
    <citation type="journal article" date="2015" name="Data Brief">
        <title>Shoot transcriptome of the giant reed, Arundo donax.</title>
        <authorList>
            <person name="Barrero R.A."/>
            <person name="Guerrero F.D."/>
            <person name="Moolhuijzen P."/>
            <person name="Goolsby J.A."/>
            <person name="Tidwell J."/>
            <person name="Bellgard S.E."/>
            <person name="Bellgard M.I."/>
        </authorList>
    </citation>
    <scope>NUCLEOTIDE SEQUENCE</scope>
    <source>
        <tissue evidence="2">Shoot tissue taken approximately 20 cm above the soil surface</tissue>
    </source>
</reference>
<accession>A0A0A8ZBV8</accession>